<organism evidence="1 2">
    <name type="scientific">Oryza meyeriana var. granulata</name>
    <dbReference type="NCBI Taxonomy" id="110450"/>
    <lineage>
        <taxon>Eukaryota</taxon>
        <taxon>Viridiplantae</taxon>
        <taxon>Streptophyta</taxon>
        <taxon>Embryophyta</taxon>
        <taxon>Tracheophyta</taxon>
        <taxon>Spermatophyta</taxon>
        <taxon>Magnoliopsida</taxon>
        <taxon>Liliopsida</taxon>
        <taxon>Poales</taxon>
        <taxon>Poaceae</taxon>
        <taxon>BOP clade</taxon>
        <taxon>Oryzoideae</taxon>
        <taxon>Oryzeae</taxon>
        <taxon>Oryzinae</taxon>
        <taxon>Oryza</taxon>
        <taxon>Oryza meyeriana</taxon>
    </lineage>
</organism>
<dbReference type="AlphaFoldDB" id="A0A6G1ECH1"/>
<evidence type="ECO:0000313" key="1">
    <source>
        <dbReference type="EMBL" id="KAF0922439.1"/>
    </source>
</evidence>
<comment type="caution">
    <text evidence="1">The sequence shown here is derived from an EMBL/GenBank/DDBJ whole genome shotgun (WGS) entry which is preliminary data.</text>
</comment>
<sequence>NRASHGEAEAWPRRWTNPLPPELPRPRWPRRRARFLSVDSDNSEYVEQEPEVECDFVQQQESDVVDPPVYYKVIAEFAEPEQGKSHRFLDHFVPIYCKLFILN</sequence>
<feature type="non-terminal residue" evidence="1">
    <location>
        <position position="1"/>
    </location>
</feature>
<proteinExistence type="predicted"/>
<dbReference type="EMBL" id="SPHZ02000004">
    <property type="protein sequence ID" value="KAF0922439.1"/>
    <property type="molecule type" value="Genomic_DNA"/>
</dbReference>
<gene>
    <name evidence="1" type="ORF">E2562_035804</name>
</gene>
<dbReference type="Proteomes" id="UP000479710">
    <property type="component" value="Unassembled WGS sequence"/>
</dbReference>
<name>A0A6G1ECH1_9ORYZ</name>
<evidence type="ECO:0000313" key="2">
    <source>
        <dbReference type="Proteomes" id="UP000479710"/>
    </source>
</evidence>
<keyword evidence="2" id="KW-1185">Reference proteome</keyword>
<accession>A0A6G1ECH1</accession>
<protein>
    <submittedName>
        <fullName evidence="1">Uncharacterized protein</fullName>
    </submittedName>
</protein>
<reference evidence="1 2" key="1">
    <citation type="submission" date="2019-11" db="EMBL/GenBank/DDBJ databases">
        <title>Whole genome sequence of Oryza granulata.</title>
        <authorList>
            <person name="Li W."/>
        </authorList>
    </citation>
    <scope>NUCLEOTIDE SEQUENCE [LARGE SCALE GENOMIC DNA]</scope>
    <source>
        <strain evidence="2">cv. Menghai</strain>
        <tissue evidence="1">Leaf</tissue>
    </source>
</reference>